<dbReference type="EMBL" id="BAHC01000121">
    <property type="protein sequence ID" value="GAB91023.1"/>
    <property type="molecule type" value="Genomic_DNA"/>
</dbReference>
<comment type="caution">
    <text evidence="2">The sequence shown here is derived from an EMBL/GenBank/DDBJ whole genome shotgun (WGS) entry which is preliminary data.</text>
</comment>
<keyword evidence="1" id="KW-0472">Membrane</keyword>
<dbReference type="Proteomes" id="UP000008363">
    <property type="component" value="Unassembled WGS sequence"/>
</dbReference>
<reference evidence="2 3" key="1">
    <citation type="submission" date="2012-08" db="EMBL/GenBank/DDBJ databases">
        <title>Whole genome shotgun sequence of Gordonia rhizosphera NBRC 16068.</title>
        <authorList>
            <person name="Takarada H."/>
            <person name="Isaki S."/>
            <person name="Hosoyama A."/>
            <person name="Tsuchikane K."/>
            <person name="Katsumata H."/>
            <person name="Baba S."/>
            <person name="Ohji S."/>
            <person name="Yamazaki S."/>
            <person name="Fujita N."/>
        </authorList>
    </citation>
    <scope>NUCLEOTIDE SEQUENCE [LARGE SCALE GENOMIC DNA]</scope>
    <source>
        <strain evidence="2 3">NBRC 16068</strain>
    </source>
</reference>
<keyword evidence="1" id="KW-0812">Transmembrane</keyword>
<feature type="transmembrane region" description="Helical" evidence="1">
    <location>
        <begin position="6"/>
        <end position="24"/>
    </location>
</feature>
<feature type="transmembrane region" description="Helical" evidence="1">
    <location>
        <begin position="31"/>
        <end position="48"/>
    </location>
</feature>
<dbReference type="PROSITE" id="PS51257">
    <property type="entry name" value="PROKAR_LIPOPROTEIN"/>
    <property type="match status" value="1"/>
</dbReference>
<proteinExistence type="predicted"/>
<dbReference type="AlphaFoldDB" id="K6V4E1"/>
<name>K6V4E1_9ACTN</name>
<evidence type="ECO:0000313" key="3">
    <source>
        <dbReference type="Proteomes" id="UP000008363"/>
    </source>
</evidence>
<gene>
    <name evidence="2" type="ORF">GORHZ_121_00160</name>
</gene>
<dbReference type="OrthoDB" id="4478809at2"/>
<keyword evidence="1" id="KW-1133">Transmembrane helix</keyword>
<keyword evidence="3" id="KW-1185">Reference proteome</keyword>
<sequence>MRASDPFHALILLNLLFACGLWTLLRPSVRAAAVLAMVSVAWVIWNGPIEGATLIRFTSGHGITESDLLAVVGLVIAGVTVKRVQSERESSALARDER</sequence>
<evidence type="ECO:0000256" key="1">
    <source>
        <dbReference type="SAM" id="Phobius"/>
    </source>
</evidence>
<protein>
    <submittedName>
        <fullName evidence="2">Uncharacterized protein</fullName>
    </submittedName>
</protein>
<dbReference type="eggNOG" id="ENOG5034BST">
    <property type="taxonomic scope" value="Bacteria"/>
</dbReference>
<dbReference type="RefSeq" id="WP_006334277.1">
    <property type="nucleotide sequence ID" value="NZ_BAHC01000121.1"/>
</dbReference>
<accession>K6V4E1</accession>
<evidence type="ECO:0000313" key="2">
    <source>
        <dbReference type="EMBL" id="GAB91023.1"/>
    </source>
</evidence>
<dbReference type="STRING" id="1108045.GORHZ_121_00160"/>
<organism evidence="2 3">
    <name type="scientific">Gordonia rhizosphera NBRC 16068</name>
    <dbReference type="NCBI Taxonomy" id="1108045"/>
    <lineage>
        <taxon>Bacteria</taxon>
        <taxon>Bacillati</taxon>
        <taxon>Actinomycetota</taxon>
        <taxon>Actinomycetes</taxon>
        <taxon>Mycobacteriales</taxon>
        <taxon>Gordoniaceae</taxon>
        <taxon>Gordonia</taxon>
    </lineage>
</organism>